<name>A0AAV8UPQ5_9RHOD</name>
<feature type="domain" description="Peptidase M4 C-terminal" evidence="9">
    <location>
        <begin position="359"/>
        <end position="523"/>
    </location>
</feature>
<dbReference type="InterPro" id="IPR050728">
    <property type="entry name" value="Zinc_Metalloprotease_M4"/>
</dbReference>
<evidence type="ECO:0000256" key="6">
    <source>
        <dbReference type="ARBA" id="ARBA00023049"/>
    </source>
</evidence>
<dbReference type="PANTHER" id="PTHR33794:SF1">
    <property type="entry name" value="BACILLOLYSIN"/>
    <property type="match status" value="1"/>
</dbReference>
<dbReference type="EMBL" id="JAMWBK010000005">
    <property type="protein sequence ID" value="KAJ8904488.1"/>
    <property type="molecule type" value="Genomic_DNA"/>
</dbReference>
<comment type="caution">
    <text evidence="10">The sequence shown here is derived from an EMBL/GenBank/DDBJ whole genome shotgun (WGS) entry which is preliminary data.</text>
</comment>
<dbReference type="InterPro" id="IPR001570">
    <property type="entry name" value="Peptidase_M4_C_domain"/>
</dbReference>
<evidence type="ECO:0000256" key="5">
    <source>
        <dbReference type="ARBA" id="ARBA00022833"/>
    </source>
</evidence>
<keyword evidence="5" id="KW-0862">Zinc</keyword>
<feature type="chain" id="PRO_5043753985" description="Peptidase M4 domain-containing protein" evidence="7">
    <location>
        <begin position="24"/>
        <end position="678"/>
    </location>
</feature>
<evidence type="ECO:0000256" key="1">
    <source>
        <dbReference type="ARBA" id="ARBA00009388"/>
    </source>
</evidence>
<protein>
    <recommendedName>
        <fullName evidence="12">Peptidase M4 domain-containing protein</fullName>
    </recommendedName>
</protein>
<keyword evidence="7" id="KW-0732">Signal</keyword>
<keyword evidence="4" id="KW-0378">Hydrolase</keyword>
<feature type="domain" description="Peptidase M4" evidence="8">
    <location>
        <begin position="217"/>
        <end position="355"/>
    </location>
</feature>
<evidence type="ECO:0000259" key="8">
    <source>
        <dbReference type="Pfam" id="PF01447"/>
    </source>
</evidence>
<sequence length="678" mass="75457">MGIRQGWLILRFALIFLCALVVAADGESNFRQIETARKSNSCIAKLVDVQKASEAKTLAAKLQSSTAFWHRVPRALPHQQLFDAFVDGARVLGGRITVFMKHGIAVGAFGKSHEECDFSQVPRLELSLEEAKKIAKKFGRSDDDEGLRKGRYDAELILDPVREMYIVQVEEMSLTRWTTFHIDASYTGKVVDVLHNEHMLDPGQGRGYFGDVRDLTELTTLDKSKQGERYVLSSPYGFSEVLEAKYEADEASTNIKTHPIVDEDNVWTRKDQSYTSDLAYFLMLADEFFLSVFGIDLASEARMPLRGIVRISKNLDNAFFQPPLNFLFGEGDGKQVLPLSADESIVSHECGHGLTHLTSGLIYRDFSGALNEALSDIIAVGFGHHYSGKLDPVIAKKAFPAMGGLRSIKNPQKFGHPSHIKDVAHLGTNFDNGGVHFNSGVINHWFYLLAMGGSNSNNERRTGKVVKGVGVDYALSVAVLSFTSVASDADFCDARASSFNVAATLFTEEELNSVRQAWNEVGVNSGYCKKSSASRENCRELCDEGMSCVVRGSASYCVRCGLFHMKQSLETWPCCEAHPATGSCRPVRTLKFTDRCRVHKGMKIVTEEDDRLNTRSKKSVKAEAFWNDFGSVCHTLNNFKRYGGVCKIVRRSGEWTCSYNAVSEELRRATENRNKNNR</sequence>
<evidence type="ECO:0000256" key="7">
    <source>
        <dbReference type="SAM" id="SignalP"/>
    </source>
</evidence>
<accession>A0AAV8UPQ5</accession>
<evidence type="ECO:0000313" key="10">
    <source>
        <dbReference type="EMBL" id="KAJ8904488.1"/>
    </source>
</evidence>
<dbReference type="InterPro" id="IPR013856">
    <property type="entry name" value="Peptidase_M4_domain"/>
</dbReference>
<dbReference type="Pfam" id="PF02868">
    <property type="entry name" value="Peptidase_M4_C"/>
    <property type="match status" value="1"/>
</dbReference>
<keyword evidence="3" id="KW-0479">Metal-binding</keyword>
<dbReference type="AlphaFoldDB" id="A0AAV8UPQ5"/>
<evidence type="ECO:0000313" key="11">
    <source>
        <dbReference type="Proteomes" id="UP001157974"/>
    </source>
</evidence>
<evidence type="ECO:0000256" key="2">
    <source>
        <dbReference type="ARBA" id="ARBA00022670"/>
    </source>
</evidence>
<dbReference type="Pfam" id="PF01447">
    <property type="entry name" value="Peptidase_M4"/>
    <property type="match status" value="1"/>
</dbReference>
<dbReference type="PANTHER" id="PTHR33794">
    <property type="entry name" value="BACILLOLYSIN"/>
    <property type="match status" value="1"/>
</dbReference>
<dbReference type="GO" id="GO:0004222">
    <property type="term" value="F:metalloendopeptidase activity"/>
    <property type="evidence" value="ECO:0007669"/>
    <property type="project" value="InterPro"/>
</dbReference>
<keyword evidence="11" id="KW-1185">Reference proteome</keyword>
<organism evidence="10 11">
    <name type="scientific">Rhodosorus marinus</name>
    <dbReference type="NCBI Taxonomy" id="101924"/>
    <lineage>
        <taxon>Eukaryota</taxon>
        <taxon>Rhodophyta</taxon>
        <taxon>Stylonematophyceae</taxon>
        <taxon>Stylonematales</taxon>
        <taxon>Stylonemataceae</taxon>
        <taxon>Rhodosorus</taxon>
    </lineage>
</organism>
<feature type="signal peptide" evidence="7">
    <location>
        <begin position="1"/>
        <end position="23"/>
    </location>
</feature>
<evidence type="ECO:0000256" key="3">
    <source>
        <dbReference type="ARBA" id="ARBA00022723"/>
    </source>
</evidence>
<proteinExistence type="inferred from homology"/>
<dbReference type="SUPFAM" id="SSF55486">
    <property type="entry name" value="Metalloproteases ('zincins'), catalytic domain"/>
    <property type="match status" value="1"/>
</dbReference>
<keyword evidence="2" id="KW-0645">Protease</keyword>
<dbReference type="InterPro" id="IPR023612">
    <property type="entry name" value="Peptidase_M4"/>
</dbReference>
<dbReference type="InterPro" id="IPR027268">
    <property type="entry name" value="Peptidase_M4/M1_CTD_sf"/>
</dbReference>
<evidence type="ECO:0000256" key="4">
    <source>
        <dbReference type="ARBA" id="ARBA00022801"/>
    </source>
</evidence>
<comment type="similarity">
    <text evidence="1">Belongs to the peptidase M4 family.</text>
</comment>
<reference evidence="10 11" key="1">
    <citation type="journal article" date="2023" name="Nat. Commun.">
        <title>Origin of minicircular mitochondrial genomes in red algae.</title>
        <authorList>
            <person name="Lee Y."/>
            <person name="Cho C.H."/>
            <person name="Lee Y.M."/>
            <person name="Park S.I."/>
            <person name="Yang J.H."/>
            <person name="West J.A."/>
            <person name="Bhattacharya D."/>
            <person name="Yoon H.S."/>
        </authorList>
    </citation>
    <scope>NUCLEOTIDE SEQUENCE [LARGE SCALE GENOMIC DNA]</scope>
    <source>
        <strain evidence="10 11">CCMP1338</strain>
        <tissue evidence="10">Whole cell</tissue>
    </source>
</reference>
<dbReference type="Proteomes" id="UP001157974">
    <property type="component" value="Unassembled WGS sequence"/>
</dbReference>
<keyword evidence="6" id="KW-0482">Metalloprotease</keyword>
<dbReference type="PRINTS" id="PR00730">
    <property type="entry name" value="THERMOLYSIN"/>
</dbReference>
<gene>
    <name evidence="10" type="ORF">NDN08_001006</name>
</gene>
<evidence type="ECO:0000259" key="9">
    <source>
        <dbReference type="Pfam" id="PF02868"/>
    </source>
</evidence>
<evidence type="ECO:0008006" key="12">
    <source>
        <dbReference type="Google" id="ProtNLM"/>
    </source>
</evidence>
<dbReference type="Gene3D" id="1.10.390.10">
    <property type="entry name" value="Neutral Protease Domain 2"/>
    <property type="match status" value="1"/>
</dbReference>
<dbReference type="GO" id="GO:0046872">
    <property type="term" value="F:metal ion binding"/>
    <property type="evidence" value="ECO:0007669"/>
    <property type="project" value="UniProtKB-KW"/>
</dbReference>
<dbReference type="Gene3D" id="3.10.170.10">
    <property type="match status" value="1"/>
</dbReference>
<dbReference type="GO" id="GO:0006508">
    <property type="term" value="P:proteolysis"/>
    <property type="evidence" value="ECO:0007669"/>
    <property type="project" value="UniProtKB-KW"/>
</dbReference>